<name>A0A918AG54_9ACTN</name>
<gene>
    <name evidence="1" type="ORF">GCM10012278_79020</name>
</gene>
<sequence>MTVLVQVYVLVHVLGRMLVHGWGRVLVHVLGRMLVHGWGRVLVHAWGRVLVHVRLKGRRRLGRCR</sequence>
<keyword evidence="2" id="KW-1185">Reference proteome</keyword>
<dbReference type="RefSeq" id="WP_189143883.1">
    <property type="nucleotide sequence ID" value="NZ_BMNK01000020.1"/>
</dbReference>
<evidence type="ECO:0000313" key="1">
    <source>
        <dbReference type="EMBL" id="GGP16198.1"/>
    </source>
</evidence>
<dbReference type="EMBL" id="BMNK01000020">
    <property type="protein sequence ID" value="GGP16198.1"/>
    <property type="molecule type" value="Genomic_DNA"/>
</dbReference>
<dbReference type="AlphaFoldDB" id="A0A918AG54"/>
<dbReference type="Proteomes" id="UP000660745">
    <property type="component" value="Unassembled WGS sequence"/>
</dbReference>
<proteinExistence type="predicted"/>
<comment type="caution">
    <text evidence="1">The sequence shown here is derived from an EMBL/GenBank/DDBJ whole genome shotgun (WGS) entry which is preliminary data.</text>
</comment>
<organism evidence="1 2">
    <name type="scientific">Nonomuraea glycinis</name>
    <dbReference type="NCBI Taxonomy" id="2047744"/>
    <lineage>
        <taxon>Bacteria</taxon>
        <taxon>Bacillati</taxon>
        <taxon>Actinomycetota</taxon>
        <taxon>Actinomycetes</taxon>
        <taxon>Streptosporangiales</taxon>
        <taxon>Streptosporangiaceae</taxon>
        <taxon>Nonomuraea</taxon>
    </lineage>
</organism>
<protein>
    <submittedName>
        <fullName evidence="1">Uncharacterized protein</fullName>
    </submittedName>
</protein>
<evidence type="ECO:0000313" key="2">
    <source>
        <dbReference type="Proteomes" id="UP000660745"/>
    </source>
</evidence>
<reference evidence="1" key="2">
    <citation type="submission" date="2020-09" db="EMBL/GenBank/DDBJ databases">
        <authorList>
            <person name="Sun Q."/>
            <person name="Zhou Y."/>
        </authorList>
    </citation>
    <scope>NUCLEOTIDE SEQUENCE</scope>
    <source>
        <strain evidence="1">CGMCC 4.7430</strain>
    </source>
</reference>
<reference evidence="1" key="1">
    <citation type="journal article" date="2014" name="Int. J. Syst. Evol. Microbiol.">
        <title>Complete genome sequence of Corynebacterium casei LMG S-19264T (=DSM 44701T), isolated from a smear-ripened cheese.</title>
        <authorList>
            <consortium name="US DOE Joint Genome Institute (JGI-PGF)"/>
            <person name="Walter F."/>
            <person name="Albersmeier A."/>
            <person name="Kalinowski J."/>
            <person name="Ruckert C."/>
        </authorList>
    </citation>
    <scope>NUCLEOTIDE SEQUENCE</scope>
    <source>
        <strain evidence="1">CGMCC 4.7430</strain>
    </source>
</reference>
<accession>A0A918AG54</accession>